<protein>
    <submittedName>
        <fullName evidence="1">Uncharacterized protein</fullName>
    </submittedName>
</protein>
<dbReference type="PATRIC" id="fig|1177179.3.peg.3072"/>
<dbReference type="AlphaFoldDB" id="L0W813"/>
<dbReference type="Pfam" id="PF24876">
    <property type="entry name" value="PA4575"/>
    <property type="match status" value="1"/>
</dbReference>
<evidence type="ECO:0000313" key="1">
    <source>
        <dbReference type="EMBL" id="EKF73046.1"/>
    </source>
</evidence>
<comment type="caution">
    <text evidence="1">The sequence shown here is derived from an EMBL/GenBank/DDBJ whole genome shotgun (WGS) entry which is preliminary data.</text>
</comment>
<accession>L0W813</accession>
<reference evidence="1 2" key="1">
    <citation type="journal article" date="2012" name="J. Bacteriol.">
        <title>Genome Sequence of the Alkane-Degrading Bacterium Alcanivorax hongdengensis Type Strain A-11-3.</title>
        <authorList>
            <person name="Lai Q."/>
            <person name="Shao Z."/>
        </authorList>
    </citation>
    <scope>NUCLEOTIDE SEQUENCE [LARGE SCALE GENOMIC DNA]</scope>
    <source>
        <strain evidence="1 2">A-11-3</strain>
    </source>
</reference>
<dbReference type="EMBL" id="AMRJ01000037">
    <property type="protein sequence ID" value="EKF73046.1"/>
    <property type="molecule type" value="Genomic_DNA"/>
</dbReference>
<sequence>MSPQDRAHYPVFILAAYNAVMDMDFQSFRQLQPAASAERIELHILSLEKDCWYLLCVAGTDRVERHHCQGPLVSRALARAQAARVASALLQRGFQQETAGAHWQLDAWRLRRMLLERRAGNHVNCMFEEDQVWPWPGK</sequence>
<organism evidence="1 2">
    <name type="scientific">Alcanivorax hongdengensis A-11-3</name>
    <dbReference type="NCBI Taxonomy" id="1177179"/>
    <lineage>
        <taxon>Bacteria</taxon>
        <taxon>Pseudomonadati</taxon>
        <taxon>Pseudomonadota</taxon>
        <taxon>Gammaproteobacteria</taxon>
        <taxon>Oceanospirillales</taxon>
        <taxon>Alcanivoracaceae</taxon>
        <taxon>Alcanivorax</taxon>
    </lineage>
</organism>
<dbReference type="InterPro" id="IPR056903">
    <property type="entry name" value="PA4575-like"/>
</dbReference>
<proteinExistence type="predicted"/>
<dbReference type="STRING" id="1177179.A11A3_15607"/>
<keyword evidence="2" id="KW-1185">Reference proteome</keyword>
<evidence type="ECO:0000313" key="2">
    <source>
        <dbReference type="Proteomes" id="UP000010164"/>
    </source>
</evidence>
<name>L0W813_9GAMM</name>
<dbReference type="Proteomes" id="UP000010164">
    <property type="component" value="Unassembled WGS sequence"/>
</dbReference>
<gene>
    <name evidence="1" type="ORF">A11A3_15607</name>
</gene>